<feature type="compositionally biased region" description="Polar residues" evidence="1">
    <location>
        <begin position="257"/>
        <end position="272"/>
    </location>
</feature>
<dbReference type="AlphaFoldDB" id="A0A139IN66"/>
<evidence type="ECO:0000313" key="4">
    <source>
        <dbReference type="Proteomes" id="UP000073492"/>
    </source>
</evidence>
<dbReference type="Pfam" id="PF12706">
    <property type="entry name" value="Lactamase_B_2"/>
    <property type="match status" value="1"/>
</dbReference>
<dbReference type="Gene3D" id="3.60.15.10">
    <property type="entry name" value="Ribonuclease Z/Hydroxyacylglutathione hydrolase-like"/>
    <property type="match status" value="1"/>
</dbReference>
<dbReference type="InterPro" id="IPR001279">
    <property type="entry name" value="Metallo-B-lactamas"/>
</dbReference>
<dbReference type="SUPFAM" id="SSF56281">
    <property type="entry name" value="Metallo-hydrolase/oxidoreductase"/>
    <property type="match status" value="1"/>
</dbReference>
<evidence type="ECO:0000313" key="3">
    <source>
        <dbReference type="EMBL" id="KXT16100.1"/>
    </source>
</evidence>
<evidence type="ECO:0000256" key="1">
    <source>
        <dbReference type="SAM" id="MobiDB-lite"/>
    </source>
</evidence>
<protein>
    <recommendedName>
        <fullName evidence="2">Metallo-beta-lactamase domain-containing protein</fullName>
    </recommendedName>
</protein>
<comment type="caution">
    <text evidence="3">The sequence shown here is derived from an EMBL/GenBank/DDBJ whole genome shotgun (WGS) entry which is preliminary data.</text>
</comment>
<accession>A0A139IN66</accession>
<reference evidence="3 4" key="1">
    <citation type="submission" date="2015-07" db="EMBL/GenBank/DDBJ databases">
        <title>Comparative genomics of the Sigatoka disease complex on banana suggests a link between parallel evolutionary changes in Pseudocercospora fijiensis and Pseudocercospora eumusae and increased virulence on the banana host.</title>
        <authorList>
            <person name="Chang T.-C."/>
            <person name="Salvucci A."/>
            <person name="Crous P.W."/>
            <person name="Stergiopoulos I."/>
        </authorList>
    </citation>
    <scope>NUCLEOTIDE SEQUENCE [LARGE SCALE GENOMIC DNA]</scope>
    <source>
        <strain evidence="3 4">CBS 116634</strain>
    </source>
</reference>
<evidence type="ECO:0000259" key="2">
    <source>
        <dbReference type="Pfam" id="PF12706"/>
    </source>
</evidence>
<dbReference type="Proteomes" id="UP000073492">
    <property type="component" value="Unassembled WGS sequence"/>
</dbReference>
<feature type="compositionally biased region" description="Low complexity" evidence="1">
    <location>
        <begin position="233"/>
        <end position="248"/>
    </location>
</feature>
<dbReference type="InterPro" id="IPR036866">
    <property type="entry name" value="RibonucZ/Hydroxyglut_hydro"/>
</dbReference>
<proteinExistence type="predicted"/>
<dbReference type="PANTHER" id="PTHR36142">
    <property type="entry name" value="METALLO-HYDROLASE/OXIDOREDUCTASE SUPERFAMILY PROTEIN"/>
    <property type="match status" value="1"/>
</dbReference>
<keyword evidence="4" id="KW-1185">Reference proteome</keyword>
<name>A0A139IN66_9PEZI</name>
<feature type="domain" description="Metallo-beta-lactamase" evidence="2">
    <location>
        <begin position="36"/>
        <end position="153"/>
    </location>
</feature>
<dbReference type="PANTHER" id="PTHR36142:SF5">
    <property type="entry name" value="METALLO-BETA-LACTAMASE DOMAIN-CONTAINING PROTEIN"/>
    <property type="match status" value="1"/>
</dbReference>
<dbReference type="EMBL" id="LFZO01000045">
    <property type="protein sequence ID" value="KXT16100.1"/>
    <property type="molecule type" value="Genomic_DNA"/>
</dbReference>
<sequence>MPLTVRQLNADTSFILTFQPSFAPNHCNPTFPGSYTILIDPWLSGSTTVFHHKFATSTHTTAPTLQSLKEIEDDIDLIIISQDKPDHCNEETLCSLPKLNRTRILATPKAAKKIRSWNHFERPGIVEELTPYHASIPETVTRIPLDPYSSASAEGEITIANIATKTDLTRLHNAIAITFCPPGTLMTAPDGSTVSLSDLPVIARPGTSQPPSPTSSRKRPSVASPNGIFKAISNFPQPSSSSPTSPDSAIGKLGTLSRPSTSGAQRPSTASGLSKRHPNYENVLSVLYTPHGIDASLLRPYIENHLSLLPRAIPITAMFHALNLESNPKVLGGTVSSGAPGGIEIVKEVDVRYWIAAHDEVKDNGGWATKWITSQKFDVEEVIRMLRGIGGIAGEKGKRTIVEILGTGGVRTLRGG</sequence>
<dbReference type="OrthoDB" id="2373987at2759"/>
<organism evidence="3 4">
    <name type="scientific">Pseudocercospora musae</name>
    <dbReference type="NCBI Taxonomy" id="113226"/>
    <lineage>
        <taxon>Eukaryota</taxon>
        <taxon>Fungi</taxon>
        <taxon>Dikarya</taxon>
        <taxon>Ascomycota</taxon>
        <taxon>Pezizomycotina</taxon>
        <taxon>Dothideomycetes</taxon>
        <taxon>Dothideomycetidae</taxon>
        <taxon>Mycosphaerellales</taxon>
        <taxon>Mycosphaerellaceae</taxon>
        <taxon>Pseudocercospora</taxon>
    </lineage>
</organism>
<feature type="region of interest" description="Disordered" evidence="1">
    <location>
        <begin position="196"/>
        <end position="276"/>
    </location>
</feature>
<dbReference type="STRING" id="113226.A0A139IN66"/>
<gene>
    <name evidence="3" type="ORF">AC579_7089</name>
</gene>